<proteinExistence type="predicted"/>
<evidence type="ECO:0000313" key="2">
    <source>
        <dbReference type="Proteomes" id="UP001596422"/>
    </source>
</evidence>
<dbReference type="Proteomes" id="UP001596422">
    <property type="component" value="Unassembled WGS sequence"/>
</dbReference>
<keyword evidence="2" id="KW-1185">Reference proteome</keyword>
<comment type="caution">
    <text evidence="1">The sequence shown here is derived from an EMBL/GenBank/DDBJ whole genome shotgun (WGS) entry which is preliminary data.</text>
</comment>
<evidence type="ECO:0000313" key="1">
    <source>
        <dbReference type="EMBL" id="MFC6672347.1"/>
    </source>
</evidence>
<protein>
    <submittedName>
        <fullName evidence="1">Uncharacterized protein</fullName>
    </submittedName>
</protein>
<dbReference type="RefSeq" id="WP_379910793.1">
    <property type="nucleotide sequence ID" value="NZ_JBHSWE010000001.1"/>
</dbReference>
<name>A0ABW2A4N6_9GAMM</name>
<gene>
    <name evidence="1" type="ORF">ACFQDL_21450</name>
</gene>
<organism evidence="1 2">
    <name type="scientific">Marinobacterium aestuariivivens</name>
    <dbReference type="NCBI Taxonomy" id="1698799"/>
    <lineage>
        <taxon>Bacteria</taxon>
        <taxon>Pseudomonadati</taxon>
        <taxon>Pseudomonadota</taxon>
        <taxon>Gammaproteobacteria</taxon>
        <taxon>Oceanospirillales</taxon>
        <taxon>Oceanospirillaceae</taxon>
        <taxon>Marinobacterium</taxon>
    </lineage>
</organism>
<dbReference type="EMBL" id="JBHSWE010000001">
    <property type="protein sequence ID" value="MFC6672347.1"/>
    <property type="molecule type" value="Genomic_DNA"/>
</dbReference>
<accession>A0ABW2A4N6</accession>
<reference evidence="2" key="1">
    <citation type="journal article" date="2019" name="Int. J. Syst. Evol. Microbiol.">
        <title>The Global Catalogue of Microorganisms (GCM) 10K type strain sequencing project: providing services to taxonomists for standard genome sequencing and annotation.</title>
        <authorList>
            <consortium name="The Broad Institute Genomics Platform"/>
            <consortium name="The Broad Institute Genome Sequencing Center for Infectious Disease"/>
            <person name="Wu L."/>
            <person name="Ma J."/>
        </authorList>
    </citation>
    <scope>NUCLEOTIDE SEQUENCE [LARGE SCALE GENOMIC DNA]</scope>
    <source>
        <strain evidence="2">NBRC 111756</strain>
    </source>
</reference>
<sequence length="72" mass="7931">MTGICSHCKRLIDSAFETRPHDALVYKGQGAEGDLYRCSLCGSCFEFTTEHIYLLGVDAVLPESLLPPARRA</sequence>